<name>A0ABD3RTW6_9STRA</name>
<keyword evidence="2" id="KW-0812">Transmembrane</keyword>
<keyword evidence="2" id="KW-1133">Transmembrane helix</keyword>
<organism evidence="3 4">
    <name type="scientific">Cyclostephanos tholiformis</name>
    <dbReference type="NCBI Taxonomy" id="382380"/>
    <lineage>
        <taxon>Eukaryota</taxon>
        <taxon>Sar</taxon>
        <taxon>Stramenopiles</taxon>
        <taxon>Ochrophyta</taxon>
        <taxon>Bacillariophyta</taxon>
        <taxon>Coscinodiscophyceae</taxon>
        <taxon>Thalassiosirophycidae</taxon>
        <taxon>Stephanodiscales</taxon>
        <taxon>Stephanodiscaceae</taxon>
        <taxon>Cyclostephanos</taxon>
    </lineage>
</organism>
<evidence type="ECO:0000256" key="1">
    <source>
        <dbReference type="SAM" id="MobiDB-lite"/>
    </source>
</evidence>
<keyword evidence="2" id="KW-0472">Membrane</keyword>
<sequence length="343" mass="38032">MWADARCLGNGVAVIIIGFAAILGVVDVARRARERGDGSELLYSGVAEDNIIYDGGMAGEFARGYHGPIDYTVRREERRRGGARSKYARGTAVGDHNADEHGERALKGYRKKNVTDSSGATATATKEVEVEEDEAEQGKGERGEGGGGGGSGGEGRDETRENGNGSDVGVESIAEMMTRIQLKLRPPTTDAVLEKRTESIDGVNVVETRNPFPYNYPKLRYVPWHDLSSETKVFLEGAFGYDIGSWNYMSHVVESRAYSTLDAKQRKSLLMLGIDENIWDCFINHYTAYDRDQLNGFGLGQYTDMLLAAETKYWSDLTANEREAATRFCFFKEVWDRDPLGTW</sequence>
<keyword evidence="4" id="KW-1185">Reference proteome</keyword>
<feature type="region of interest" description="Disordered" evidence="1">
    <location>
        <begin position="76"/>
        <end position="168"/>
    </location>
</feature>
<accession>A0ABD3RTW6</accession>
<gene>
    <name evidence="3" type="ORF">ACHAXA_010341</name>
</gene>
<evidence type="ECO:0000313" key="3">
    <source>
        <dbReference type="EMBL" id="KAL3816036.1"/>
    </source>
</evidence>
<dbReference type="EMBL" id="JALLPB020000168">
    <property type="protein sequence ID" value="KAL3816036.1"/>
    <property type="molecule type" value="Genomic_DNA"/>
</dbReference>
<protein>
    <submittedName>
        <fullName evidence="3">Uncharacterized protein</fullName>
    </submittedName>
</protein>
<evidence type="ECO:0000256" key="2">
    <source>
        <dbReference type="SAM" id="Phobius"/>
    </source>
</evidence>
<reference evidence="3 4" key="1">
    <citation type="submission" date="2024-10" db="EMBL/GenBank/DDBJ databases">
        <title>Updated reference genomes for cyclostephanoid diatoms.</title>
        <authorList>
            <person name="Roberts W.R."/>
            <person name="Alverson A.J."/>
        </authorList>
    </citation>
    <scope>NUCLEOTIDE SEQUENCE [LARGE SCALE GENOMIC DNA]</scope>
    <source>
        <strain evidence="3 4">AJA228-03</strain>
    </source>
</reference>
<evidence type="ECO:0000313" key="4">
    <source>
        <dbReference type="Proteomes" id="UP001530377"/>
    </source>
</evidence>
<feature type="compositionally biased region" description="Basic and acidic residues" evidence="1">
    <location>
        <begin position="96"/>
        <end position="106"/>
    </location>
</feature>
<proteinExistence type="predicted"/>
<comment type="caution">
    <text evidence="3">The sequence shown here is derived from an EMBL/GenBank/DDBJ whole genome shotgun (WGS) entry which is preliminary data.</text>
</comment>
<dbReference type="AlphaFoldDB" id="A0ABD3RTW6"/>
<feature type="transmembrane region" description="Helical" evidence="2">
    <location>
        <begin position="12"/>
        <end position="29"/>
    </location>
</feature>
<dbReference type="Proteomes" id="UP001530377">
    <property type="component" value="Unassembled WGS sequence"/>
</dbReference>